<feature type="region of interest" description="Disordered" evidence="1">
    <location>
        <begin position="1"/>
        <end position="33"/>
    </location>
</feature>
<sequence>MAGDPTVGGGSAAHPVSGGKGSRSSTRHRQFRDRVDDLQEMFSGLQSARKESRSADAAVLEE</sequence>
<protein>
    <submittedName>
        <fullName evidence="2">Transcription factor VOZ1-like</fullName>
    </submittedName>
</protein>
<dbReference type="Proteomes" id="UP000275267">
    <property type="component" value="Unassembled WGS sequence"/>
</dbReference>
<proteinExistence type="predicted"/>
<evidence type="ECO:0000313" key="3">
    <source>
        <dbReference type="Proteomes" id="UP000275267"/>
    </source>
</evidence>
<organism evidence="2 3">
    <name type="scientific">Panicum miliaceum</name>
    <name type="common">Proso millet</name>
    <name type="synonym">Broomcorn millet</name>
    <dbReference type="NCBI Taxonomy" id="4540"/>
    <lineage>
        <taxon>Eukaryota</taxon>
        <taxon>Viridiplantae</taxon>
        <taxon>Streptophyta</taxon>
        <taxon>Embryophyta</taxon>
        <taxon>Tracheophyta</taxon>
        <taxon>Spermatophyta</taxon>
        <taxon>Magnoliopsida</taxon>
        <taxon>Liliopsida</taxon>
        <taxon>Poales</taxon>
        <taxon>Poaceae</taxon>
        <taxon>PACMAD clade</taxon>
        <taxon>Panicoideae</taxon>
        <taxon>Panicodae</taxon>
        <taxon>Paniceae</taxon>
        <taxon>Panicinae</taxon>
        <taxon>Panicum</taxon>
        <taxon>Panicum sect. Panicum</taxon>
    </lineage>
</organism>
<evidence type="ECO:0000256" key="1">
    <source>
        <dbReference type="SAM" id="MobiDB-lite"/>
    </source>
</evidence>
<comment type="caution">
    <text evidence="2">The sequence shown here is derived from an EMBL/GenBank/DDBJ whole genome shotgun (WGS) entry which is preliminary data.</text>
</comment>
<evidence type="ECO:0000313" key="2">
    <source>
        <dbReference type="EMBL" id="RLN09627.1"/>
    </source>
</evidence>
<dbReference type="OrthoDB" id="1715040at2759"/>
<gene>
    <name evidence="2" type="ORF">C2845_PM11G25750</name>
</gene>
<name>A0A3L6RX96_PANMI</name>
<reference evidence="3" key="1">
    <citation type="journal article" date="2019" name="Nat. Commun.">
        <title>The genome of broomcorn millet.</title>
        <authorList>
            <person name="Zou C."/>
            <person name="Miki D."/>
            <person name="Li D."/>
            <person name="Tang Q."/>
            <person name="Xiao L."/>
            <person name="Rajput S."/>
            <person name="Deng P."/>
            <person name="Jia W."/>
            <person name="Huang R."/>
            <person name="Zhang M."/>
            <person name="Sun Y."/>
            <person name="Hu J."/>
            <person name="Fu X."/>
            <person name="Schnable P.S."/>
            <person name="Li F."/>
            <person name="Zhang H."/>
            <person name="Feng B."/>
            <person name="Zhu X."/>
            <person name="Liu R."/>
            <person name="Schnable J.C."/>
            <person name="Zhu J.-K."/>
            <person name="Zhang H."/>
        </authorList>
    </citation>
    <scope>NUCLEOTIDE SEQUENCE [LARGE SCALE GENOMIC DNA]</scope>
</reference>
<dbReference type="EMBL" id="PQIB02000007">
    <property type="protein sequence ID" value="RLN09627.1"/>
    <property type="molecule type" value="Genomic_DNA"/>
</dbReference>
<dbReference type="AlphaFoldDB" id="A0A3L6RX96"/>
<accession>A0A3L6RX96</accession>
<feature type="compositionally biased region" description="Gly residues" evidence="1">
    <location>
        <begin position="1"/>
        <end position="11"/>
    </location>
</feature>
<keyword evidence="3" id="KW-1185">Reference proteome</keyword>